<evidence type="ECO:0000256" key="5">
    <source>
        <dbReference type="ARBA" id="ARBA00038359"/>
    </source>
</evidence>
<keyword evidence="2 7" id="KW-0812">Transmembrane</keyword>
<accession>A0AAJ0CB58</accession>
<evidence type="ECO:0000256" key="1">
    <source>
        <dbReference type="ARBA" id="ARBA00004141"/>
    </source>
</evidence>
<dbReference type="Proteomes" id="UP001251528">
    <property type="component" value="Unassembled WGS sequence"/>
</dbReference>
<evidence type="ECO:0000259" key="8">
    <source>
        <dbReference type="Pfam" id="PF20684"/>
    </source>
</evidence>
<sequence length="390" mass="43349">MDGSAPPPNMPLQTDVLSTGISRLAVNAVVATALAIARFVIRGKDGLGVDDYFLMVSLVFYSYNGLLLHDGSGWEMADLITRPDKVEWILKFIYFPELSYTIVATLIKISILYSYKRIFGRNKWTKIHIYVLLGLSWAWGVAMFFTIIFQCTPVEKAWKPQLEGHCIPVVPFLWGNSISNFIIDRMILFVPVVPVLKLQLPNGQKILVVLSFLIGSVACIASTVRSAATAKFNETNIGIADYNASIWVFIEIPIATISCCLPFLTRIFSIKAMEVINKISTRVRPSKASKASKTSRGTEKESFSNKSRQSKLSASAQRHYQQPQDRHNIYMTTTTSVSHESAVTQYPGMASNGYAATANTAPSPVALRDFSRPARGIHDYGQQEDAYRTV</sequence>
<gene>
    <name evidence="9" type="ORF">QQS21_012456</name>
</gene>
<proteinExistence type="inferred from homology"/>
<feature type="transmembrane region" description="Helical" evidence="7">
    <location>
        <begin position="244"/>
        <end position="264"/>
    </location>
</feature>
<evidence type="ECO:0000256" key="7">
    <source>
        <dbReference type="SAM" id="Phobius"/>
    </source>
</evidence>
<evidence type="ECO:0000256" key="3">
    <source>
        <dbReference type="ARBA" id="ARBA00022989"/>
    </source>
</evidence>
<feature type="transmembrane region" description="Helical" evidence="7">
    <location>
        <begin position="127"/>
        <end position="149"/>
    </location>
</feature>
<dbReference type="InterPro" id="IPR049326">
    <property type="entry name" value="Rhodopsin_dom_fungi"/>
</dbReference>
<dbReference type="EMBL" id="JASWJB010000537">
    <property type="protein sequence ID" value="KAK2589865.1"/>
    <property type="molecule type" value="Genomic_DNA"/>
</dbReference>
<comment type="subcellular location">
    <subcellularLocation>
        <location evidence="1">Membrane</location>
        <topology evidence="1">Multi-pass membrane protein</topology>
    </subcellularLocation>
</comment>
<organism evidence="9 10">
    <name type="scientific">Conoideocrella luteorostrata</name>
    <dbReference type="NCBI Taxonomy" id="1105319"/>
    <lineage>
        <taxon>Eukaryota</taxon>
        <taxon>Fungi</taxon>
        <taxon>Dikarya</taxon>
        <taxon>Ascomycota</taxon>
        <taxon>Pezizomycotina</taxon>
        <taxon>Sordariomycetes</taxon>
        <taxon>Hypocreomycetidae</taxon>
        <taxon>Hypocreales</taxon>
        <taxon>Clavicipitaceae</taxon>
        <taxon>Conoideocrella</taxon>
    </lineage>
</organism>
<dbReference type="InterPro" id="IPR052337">
    <property type="entry name" value="SAT4-like"/>
</dbReference>
<feature type="domain" description="Rhodopsin" evidence="8">
    <location>
        <begin position="38"/>
        <end position="268"/>
    </location>
</feature>
<feature type="region of interest" description="Disordered" evidence="6">
    <location>
        <begin position="286"/>
        <end position="326"/>
    </location>
</feature>
<name>A0AAJ0CB58_9HYPO</name>
<comment type="caution">
    <text evidence="9">The sequence shown here is derived from an EMBL/GenBank/DDBJ whole genome shotgun (WGS) entry which is preliminary data.</text>
</comment>
<feature type="transmembrane region" description="Helical" evidence="7">
    <location>
        <begin position="88"/>
        <end position="115"/>
    </location>
</feature>
<feature type="transmembrane region" description="Helical" evidence="7">
    <location>
        <begin position="20"/>
        <end position="40"/>
    </location>
</feature>
<feature type="transmembrane region" description="Helical" evidence="7">
    <location>
        <begin position="169"/>
        <end position="194"/>
    </location>
</feature>
<evidence type="ECO:0000313" key="10">
    <source>
        <dbReference type="Proteomes" id="UP001251528"/>
    </source>
</evidence>
<dbReference type="Pfam" id="PF20684">
    <property type="entry name" value="Fung_rhodopsin"/>
    <property type="match status" value="1"/>
</dbReference>
<evidence type="ECO:0000256" key="2">
    <source>
        <dbReference type="ARBA" id="ARBA00022692"/>
    </source>
</evidence>
<evidence type="ECO:0000256" key="4">
    <source>
        <dbReference type="ARBA" id="ARBA00023136"/>
    </source>
</evidence>
<keyword evidence="10" id="KW-1185">Reference proteome</keyword>
<feature type="transmembrane region" description="Helical" evidence="7">
    <location>
        <begin position="206"/>
        <end position="224"/>
    </location>
</feature>
<feature type="compositionally biased region" description="Polar residues" evidence="6">
    <location>
        <begin position="304"/>
        <end position="323"/>
    </location>
</feature>
<keyword evidence="3 7" id="KW-1133">Transmembrane helix</keyword>
<evidence type="ECO:0000313" key="9">
    <source>
        <dbReference type="EMBL" id="KAK2589865.1"/>
    </source>
</evidence>
<protein>
    <recommendedName>
        <fullName evidence="8">Rhodopsin domain-containing protein</fullName>
    </recommendedName>
</protein>
<reference evidence="9" key="1">
    <citation type="submission" date="2023-06" db="EMBL/GenBank/DDBJ databases">
        <title>Conoideocrella luteorostrata (Hypocreales: Clavicipitaceae), a potential biocontrol fungus for elongate hemlock scale in United States Christmas tree production areas.</title>
        <authorList>
            <person name="Barrett H."/>
            <person name="Lovett B."/>
            <person name="Macias A.M."/>
            <person name="Stajich J.E."/>
            <person name="Kasson M.T."/>
        </authorList>
    </citation>
    <scope>NUCLEOTIDE SEQUENCE</scope>
    <source>
        <strain evidence="9">ARSEF 14590</strain>
    </source>
</reference>
<feature type="transmembrane region" description="Helical" evidence="7">
    <location>
        <begin position="52"/>
        <end position="68"/>
    </location>
</feature>
<comment type="similarity">
    <text evidence="5">Belongs to the SAT4 family.</text>
</comment>
<dbReference type="PANTHER" id="PTHR33048:SF47">
    <property type="entry name" value="INTEGRAL MEMBRANE PROTEIN-RELATED"/>
    <property type="match status" value="1"/>
</dbReference>
<dbReference type="GO" id="GO:0016020">
    <property type="term" value="C:membrane"/>
    <property type="evidence" value="ECO:0007669"/>
    <property type="project" value="UniProtKB-SubCell"/>
</dbReference>
<evidence type="ECO:0000256" key="6">
    <source>
        <dbReference type="SAM" id="MobiDB-lite"/>
    </source>
</evidence>
<dbReference type="PANTHER" id="PTHR33048">
    <property type="entry name" value="PTH11-LIKE INTEGRAL MEMBRANE PROTEIN (AFU_ORTHOLOGUE AFUA_5G11245)"/>
    <property type="match status" value="1"/>
</dbReference>
<keyword evidence="4 7" id="KW-0472">Membrane</keyword>
<dbReference type="AlphaFoldDB" id="A0AAJ0CB58"/>